<name>A0A163F1W3_DIDRA</name>
<reference evidence="1 2" key="1">
    <citation type="journal article" date="2016" name="Sci. Rep.">
        <title>Draft genome sequencing and secretome analysis of fungal phytopathogen Ascochyta rabiei provides insight into the necrotrophic effector repertoire.</title>
        <authorList>
            <person name="Verma S."/>
            <person name="Gazara R.K."/>
            <person name="Nizam S."/>
            <person name="Parween S."/>
            <person name="Chattopadhyay D."/>
            <person name="Verma P.K."/>
        </authorList>
    </citation>
    <scope>NUCLEOTIDE SEQUENCE [LARGE SCALE GENOMIC DNA]</scope>
    <source>
        <strain evidence="1 2">ArDII</strain>
    </source>
</reference>
<proteinExistence type="predicted"/>
<gene>
    <name evidence="1" type="ORF">ST47_g4744</name>
</gene>
<dbReference type="EMBL" id="JYNV01000176">
    <property type="protein sequence ID" value="KZM24087.1"/>
    <property type="molecule type" value="Genomic_DNA"/>
</dbReference>
<dbReference type="AlphaFoldDB" id="A0A163F1W3"/>
<keyword evidence="2" id="KW-1185">Reference proteome</keyword>
<evidence type="ECO:0000313" key="2">
    <source>
        <dbReference type="Proteomes" id="UP000076837"/>
    </source>
</evidence>
<evidence type="ECO:0000313" key="1">
    <source>
        <dbReference type="EMBL" id="KZM24087.1"/>
    </source>
</evidence>
<dbReference type="Proteomes" id="UP000076837">
    <property type="component" value="Unassembled WGS sequence"/>
</dbReference>
<comment type="caution">
    <text evidence="1">The sequence shown here is derived from an EMBL/GenBank/DDBJ whole genome shotgun (WGS) entry which is preliminary data.</text>
</comment>
<protein>
    <submittedName>
        <fullName evidence="1">Uncharacterized protein</fullName>
    </submittedName>
</protein>
<dbReference type="OrthoDB" id="4740148at2759"/>
<accession>A0A163F1W3</accession>
<sequence>MSSTIAALEKTIFAKGRDDPIKALDSDADPQTVFYLNPVGPEGLVGSSSSDGARYLQQTLYLWATRIESTVSEKLKTPPNEHGSARASWNRASFRSKLLDNLMRSTPWMAMRGDAAENTGSSPLTGNYNHDKRIFRDIVMSALQDKGIPINNERLAIIPNYISEAMTLAADTLEKVQRFAILLPDAGGDEMSRGSMKLVVIGFERAGSEVKTSNMGYEAILNGRLFEDQKLDENVLSTGKAIVQRMTVDYVT</sequence>
<organism evidence="1 2">
    <name type="scientific">Didymella rabiei</name>
    <name type="common">Chickpea ascochyta blight fungus</name>
    <name type="synonym">Mycosphaerella rabiei</name>
    <dbReference type="NCBI Taxonomy" id="5454"/>
    <lineage>
        <taxon>Eukaryota</taxon>
        <taxon>Fungi</taxon>
        <taxon>Dikarya</taxon>
        <taxon>Ascomycota</taxon>
        <taxon>Pezizomycotina</taxon>
        <taxon>Dothideomycetes</taxon>
        <taxon>Pleosporomycetidae</taxon>
        <taxon>Pleosporales</taxon>
        <taxon>Pleosporineae</taxon>
        <taxon>Didymellaceae</taxon>
        <taxon>Ascochyta</taxon>
    </lineage>
</organism>